<evidence type="ECO:0000313" key="3">
    <source>
        <dbReference type="EMBL" id="MBB5778557.1"/>
    </source>
</evidence>
<evidence type="ECO:0000313" key="4">
    <source>
        <dbReference type="Proteomes" id="UP000579153"/>
    </source>
</evidence>
<protein>
    <recommendedName>
        <fullName evidence="5">CU044_5270 family protein</fullName>
    </recommendedName>
</protein>
<proteinExistence type="predicted"/>
<keyword evidence="2" id="KW-1133">Transmembrane helix</keyword>
<feature type="compositionally biased region" description="Low complexity" evidence="1">
    <location>
        <begin position="79"/>
        <end position="91"/>
    </location>
</feature>
<dbReference type="RefSeq" id="WP_185071969.1">
    <property type="nucleotide sequence ID" value="NZ_JACHMB010000001.1"/>
</dbReference>
<feature type="compositionally biased region" description="Low complexity" evidence="1">
    <location>
        <begin position="392"/>
        <end position="423"/>
    </location>
</feature>
<reference evidence="3 4" key="1">
    <citation type="submission" date="2020-08" db="EMBL/GenBank/DDBJ databases">
        <title>Sequencing the genomes of 1000 actinobacteria strains.</title>
        <authorList>
            <person name="Klenk H.-P."/>
        </authorList>
    </citation>
    <scope>NUCLEOTIDE SEQUENCE [LARGE SCALE GENOMIC DNA]</scope>
    <source>
        <strain evidence="3 4">DSM 45507</strain>
    </source>
</reference>
<feature type="region of interest" description="Disordered" evidence="1">
    <location>
        <begin position="72"/>
        <end position="98"/>
    </location>
</feature>
<dbReference type="InterPro" id="IPR047789">
    <property type="entry name" value="CU044_5270-like"/>
</dbReference>
<evidence type="ECO:0008006" key="5">
    <source>
        <dbReference type="Google" id="ProtNLM"/>
    </source>
</evidence>
<name>A0A7W9LC92_9ACTN</name>
<keyword evidence="2" id="KW-0812">Transmembrane</keyword>
<feature type="compositionally biased region" description="Polar residues" evidence="1">
    <location>
        <begin position="372"/>
        <end position="382"/>
    </location>
</feature>
<accession>A0A7W9LC92</accession>
<evidence type="ECO:0000256" key="1">
    <source>
        <dbReference type="SAM" id="MobiDB-lite"/>
    </source>
</evidence>
<dbReference type="EMBL" id="JACHMB010000001">
    <property type="protein sequence ID" value="MBB5778557.1"/>
    <property type="molecule type" value="Genomic_DNA"/>
</dbReference>
<organism evidence="3 4">
    <name type="scientific">Nonomuraea jabiensis</name>
    <dbReference type="NCBI Taxonomy" id="882448"/>
    <lineage>
        <taxon>Bacteria</taxon>
        <taxon>Bacillati</taxon>
        <taxon>Actinomycetota</taxon>
        <taxon>Actinomycetes</taxon>
        <taxon>Streptosporangiales</taxon>
        <taxon>Streptosporangiaceae</taxon>
        <taxon>Nonomuraea</taxon>
    </lineage>
</organism>
<evidence type="ECO:0000256" key="2">
    <source>
        <dbReference type="SAM" id="Phobius"/>
    </source>
</evidence>
<gene>
    <name evidence="3" type="ORF">HD596_005313</name>
</gene>
<keyword evidence="2" id="KW-0472">Membrane</keyword>
<dbReference type="NCBIfam" id="NF038083">
    <property type="entry name" value="CU044_5270_fam"/>
    <property type="match status" value="1"/>
</dbReference>
<keyword evidence="4" id="KW-1185">Reference proteome</keyword>
<feature type="transmembrane region" description="Helical" evidence="2">
    <location>
        <begin position="46"/>
        <end position="68"/>
    </location>
</feature>
<sequence length="451" mass="46741">MDEDEIRMFADGRPAVPPYGAEARATARERLLAQARGGGRFRLPGFGWQAAAAFGVTVALVGGVAMALTNQGHGGTGPATAVTQSAAVASSDEPAPRPGQFVLIESDTMYRSMAADESGKTSRHLYRTHRKIWQSADGSANGLLLIEGREPRPWPGEQLPADAGNWQGSDWHVLPSCPSPLGENRTDYAYLSTLPTDAAGMRARLYKMPAAAGEAKGDENDRAAFDHLTDLVRETYLPKAQRDALFEAAKSIPGVQVTEGVEDSAGRKGVALGRVDPQGILRQAIFDPATHVFMGERETVVDDRLAGAPKGSVLALTAQFKASVVDALPQATPSYKGEAVCAPSSAEPAPGETSSAVPLPSDETVSKPVPTMTVSLEATSDPSAGEPGPTITVKPTQAPAPKPTATVKPTQAPAPKPTATVKPSQGPAAKPTATVAPSQGPAPAKASPAGE</sequence>
<feature type="region of interest" description="Disordered" evidence="1">
    <location>
        <begin position="338"/>
        <end position="451"/>
    </location>
</feature>
<dbReference type="AlphaFoldDB" id="A0A7W9LC92"/>
<dbReference type="Proteomes" id="UP000579153">
    <property type="component" value="Unassembled WGS sequence"/>
</dbReference>
<comment type="caution">
    <text evidence="3">The sequence shown here is derived from an EMBL/GenBank/DDBJ whole genome shotgun (WGS) entry which is preliminary data.</text>
</comment>